<gene>
    <name evidence="2" type="ORF">TWF718_005724</name>
</gene>
<accession>A0AAN8RJ52</accession>
<protein>
    <submittedName>
        <fullName evidence="2">Uncharacterized protein</fullName>
    </submittedName>
</protein>
<sequence>MSFAGGDEEQRYLDKLRKELNERKKIVRENLEEMGYSTESQMEQLRKDIMFPLAAENSKERESAPANQERRKKSNRPK</sequence>
<evidence type="ECO:0000313" key="2">
    <source>
        <dbReference type="EMBL" id="KAK6347904.1"/>
    </source>
</evidence>
<feature type="region of interest" description="Disordered" evidence="1">
    <location>
        <begin position="52"/>
        <end position="78"/>
    </location>
</feature>
<organism evidence="2 3">
    <name type="scientific">Orbilia javanica</name>
    <dbReference type="NCBI Taxonomy" id="47235"/>
    <lineage>
        <taxon>Eukaryota</taxon>
        <taxon>Fungi</taxon>
        <taxon>Dikarya</taxon>
        <taxon>Ascomycota</taxon>
        <taxon>Pezizomycotina</taxon>
        <taxon>Orbiliomycetes</taxon>
        <taxon>Orbiliales</taxon>
        <taxon>Orbiliaceae</taxon>
        <taxon>Orbilia</taxon>
    </lineage>
</organism>
<comment type="caution">
    <text evidence="2">The sequence shown here is derived from an EMBL/GenBank/DDBJ whole genome shotgun (WGS) entry which is preliminary data.</text>
</comment>
<dbReference type="AlphaFoldDB" id="A0AAN8RJ52"/>
<evidence type="ECO:0000256" key="1">
    <source>
        <dbReference type="SAM" id="MobiDB-lite"/>
    </source>
</evidence>
<keyword evidence="3" id="KW-1185">Reference proteome</keyword>
<dbReference type="Proteomes" id="UP001313282">
    <property type="component" value="Unassembled WGS sequence"/>
</dbReference>
<name>A0AAN8RJ52_9PEZI</name>
<dbReference type="EMBL" id="JAVHNR010000003">
    <property type="protein sequence ID" value="KAK6347904.1"/>
    <property type="molecule type" value="Genomic_DNA"/>
</dbReference>
<reference evidence="2 3" key="1">
    <citation type="submission" date="2019-10" db="EMBL/GenBank/DDBJ databases">
        <authorList>
            <person name="Palmer J.M."/>
        </authorList>
    </citation>
    <scope>NUCLEOTIDE SEQUENCE [LARGE SCALE GENOMIC DNA]</scope>
    <source>
        <strain evidence="2 3">TWF718</strain>
    </source>
</reference>
<proteinExistence type="predicted"/>
<evidence type="ECO:0000313" key="3">
    <source>
        <dbReference type="Proteomes" id="UP001313282"/>
    </source>
</evidence>